<proteinExistence type="predicted"/>
<dbReference type="Proteomes" id="UP000661077">
    <property type="component" value="Unassembled WGS sequence"/>
</dbReference>
<dbReference type="SUPFAM" id="SSF47413">
    <property type="entry name" value="lambda repressor-like DNA-binding domains"/>
    <property type="match status" value="1"/>
</dbReference>
<dbReference type="InterPro" id="IPR010982">
    <property type="entry name" value="Lambda_DNA-bd_dom_sf"/>
</dbReference>
<dbReference type="PROSITE" id="PS50943">
    <property type="entry name" value="HTH_CROC1"/>
    <property type="match status" value="1"/>
</dbReference>
<dbReference type="Gene3D" id="1.10.260.40">
    <property type="entry name" value="lambda repressor-like DNA-binding domains"/>
    <property type="match status" value="1"/>
</dbReference>
<organism evidence="2 3">
    <name type="scientific">Steroidobacter gossypii</name>
    <dbReference type="NCBI Taxonomy" id="2805490"/>
    <lineage>
        <taxon>Bacteria</taxon>
        <taxon>Pseudomonadati</taxon>
        <taxon>Pseudomonadota</taxon>
        <taxon>Gammaproteobacteria</taxon>
        <taxon>Steroidobacterales</taxon>
        <taxon>Steroidobacteraceae</taxon>
        <taxon>Steroidobacter</taxon>
    </lineage>
</organism>
<evidence type="ECO:0000313" key="3">
    <source>
        <dbReference type="Proteomes" id="UP000661077"/>
    </source>
</evidence>
<dbReference type="CDD" id="cd00093">
    <property type="entry name" value="HTH_XRE"/>
    <property type="match status" value="1"/>
</dbReference>
<accession>A0ABS1WX53</accession>
<dbReference type="Pfam" id="PF01381">
    <property type="entry name" value="HTH_3"/>
    <property type="match status" value="1"/>
</dbReference>
<reference evidence="2 3" key="1">
    <citation type="journal article" date="2021" name="Int. J. Syst. Evol. Microbiol.">
        <title>Steroidobacter gossypii sp. nov., isolated from soil of cotton cropping field.</title>
        <authorList>
            <person name="Huang R."/>
            <person name="Yang S."/>
            <person name="Zhen C."/>
            <person name="Liu W."/>
        </authorList>
    </citation>
    <scope>NUCLEOTIDE SEQUENCE [LARGE SCALE GENOMIC DNA]</scope>
    <source>
        <strain evidence="2 3">S1-65</strain>
    </source>
</reference>
<protein>
    <submittedName>
        <fullName evidence="2">Transcriptional regulator</fullName>
    </submittedName>
</protein>
<dbReference type="SMART" id="SM00530">
    <property type="entry name" value="HTH_XRE"/>
    <property type="match status" value="1"/>
</dbReference>
<dbReference type="PROSITE" id="PS00716">
    <property type="entry name" value="SIGMA70_2"/>
    <property type="match status" value="1"/>
</dbReference>
<feature type="domain" description="HTH cro/C1-type" evidence="1">
    <location>
        <begin position="11"/>
        <end position="66"/>
    </location>
</feature>
<dbReference type="RefSeq" id="WP_203167595.1">
    <property type="nucleotide sequence ID" value="NZ_JAEVLS010000002.1"/>
</dbReference>
<name>A0ABS1WX53_9GAMM</name>
<comment type="caution">
    <text evidence="2">The sequence shown here is derived from an EMBL/GenBank/DDBJ whole genome shotgun (WGS) entry which is preliminary data.</text>
</comment>
<sequence>MMRIAAFGQMIRQARRARRLTQRELALRTGLSRLTLNQLENGVIPDLGVRKVGAVLDALGLELQVQPAEPRAGTKDFLSMAASSASVSLKEPLHPDELEYALLSGKIPANRRAHLITLLEEAPGWLLEGLVRQIGSLSKAGRVQRNIRKLAEQLGVSPEVGQWQRFV</sequence>
<gene>
    <name evidence="2" type="ORF">JM946_12390</name>
</gene>
<keyword evidence="3" id="KW-1185">Reference proteome</keyword>
<evidence type="ECO:0000313" key="2">
    <source>
        <dbReference type="EMBL" id="MBM0105556.1"/>
    </source>
</evidence>
<dbReference type="InterPro" id="IPR001387">
    <property type="entry name" value="Cro/C1-type_HTH"/>
</dbReference>
<dbReference type="InterPro" id="IPR000943">
    <property type="entry name" value="RNA_pol_sigma70"/>
</dbReference>
<dbReference type="EMBL" id="JAEVLS010000002">
    <property type="protein sequence ID" value="MBM0105556.1"/>
    <property type="molecule type" value="Genomic_DNA"/>
</dbReference>
<evidence type="ECO:0000259" key="1">
    <source>
        <dbReference type="PROSITE" id="PS50943"/>
    </source>
</evidence>